<dbReference type="Proteomes" id="UP001501414">
    <property type="component" value="Unassembled WGS sequence"/>
</dbReference>
<dbReference type="EMBL" id="BAAAJK010000013">
    <property type="protein sequence ID" value="GAA1391129.1"/>
    <property type="molecule type" value="Genomic_DNA"/>
</dbReference>
<comment type="caution">
    <text evidence="1">The sequence shown here is derived from an EMBL/GenBank/DDBJ whole genome shotgun (WGS) entry which is preliminary data.</text>
</comment>
<name>A0ABN1XXQ2_9PSEU</name>
<reference evidence="1 2" key="1">
    <citation type="journal article" date="2019" name="Int. J. Syst. Evol. Microbiol.">
        <title>The Global Catalogue of Microorganisms (GCM) 10K type strain sequencing project: providing services to taxonomists for standard genome sequencing and annotation.</title>
        <authorList>
            <consortium name="The Broad Institute Genomics Platform"/>
            <consortium name="The Broad Institute Genome Sequencing Center for Infectious Disease"/>
            <person name="Wu L."/>
            <person name="Ma J."/>
        </authorList>
    </citation>
    <scope>NUCLEOTIDE SEQUENCE [LARGE SCALE GENOMIC DNA]</scope>
    <source>
        <strain evidence="1 2">JCM 11896</strain>
    </source>
</reference>
<sequence>MSTRPTTAELVHAGLRRCAAARRQVSARHDRGALTATEWAGALAALHARDARWWAVLARATVADHSVPVVYIAAVSDAEAGALHAAADWARTAREYTRTAVARVA</sequence>
<dbReference type="RefSeq" id="WP_344023332.1">
    <property type="nucleotide sequence ID" value="NZ_BAAAJK010000013.1"/>
</dbReference>
<accession>A0ABN1XXQ2</accession>
<proteinExistence type="predicted"/>
<protein>
    <recommendedName>
        <fullName evidence="3">SAV-6107-like HEPN domain-containing protein</fullName>
    </recommendedName>
</protein>
<evidence type="ECO:0000313" key="2">
    <source>
        <dbReference type="Proteomes" id="UP001501414"/>
    </source>
</evidence>
<keyword evidence="2" id="KW-1185">Reference proteome</keyword>
<evidence type="ECO:0008006" key="3">
    <source>
        <dbReference type="Google" id="ProtNLM"/>
    </source>
</evidence>
<organism evidence="1 2">
    <name type="scientific">Pseudonocardia kongjuensis</name>
    <dbReference type="NCBI Taxonomy" id="102227"/>
    <lineage>
        <taxon>Bacteria</taxon>
        <taxon>Bacillati</taxon>
        <taxon>Actinomycetota</taxon>
        <taxon>Actinomycetes</taxon>
        <taxon>Pseudonocardiales</taxon>
        <taxon>Pseudonocardiaceae</taxon>
        <taxon>Pseudonocardia</taxon>
    </lineage>
</organism>
<evidence type="ECO:0000313" key="1">
    <source>
        <dbReference type="EMBL" id="GAA1391129.1"/>
    </source>
</evidence>
<gene>
    <name evidence="1" type="ORF">GCM10009613_32990</name>
</gene>